<evidence type="ECO:0000313" key="4">
    <source>
        <dbReference type="Proteomes" id="UP001223336"/>
    </source>
</evidence>
<evidence type="ECO:0000313" key="3">
    <source>
        <dbReference type="EMBL" id="WML85025.1"/>
    </source>
</evidence>
<accession>A0AA51R2Z1</accession>
<feature type="chain" id="PRO_5041391480" description="FAD/FMN-containing dehydrogenase" evidence="1">
    <location>
        <begin position="21"/>
        <end position="154"/>
    </location>
</feature>
<evidence type="ECO:0000313" key="2">
    <source>
        <dbReference type="EMBL" id="MDQ5769352.1"/>
    </source>
</evidence>
<dbReference type="Proteomes" id="UP001229862">
    <property type="component" value="Chromosome"/>
</dbReference>
<dbReference type="RefSeq" id="WP_308135237.1">
    <property type="nucleotide sequence ID" value="NZ_CP133197.1"/>
</dbReference>
<keyword evidence="4" id="KW-1185">Reference proteome</keyword>
<proteinExistence type="predicted"/>
<reference evidence="3 4" key="1">
    <citation type="submission" date="2023-08" db="EMBL/GenBank/DDBJ databases">
        <title>New molecular markers tilS and rpoB for phylogenetic and monitoring studies of the genus Thiothrix biodiversity.</title>
        <authorList>
            <person name="Ravin N.V."/>
            <person name="Smolyakov D."/>
            <person name="Markov N.D."/>
            <person name="Beletsky A.V."/>
            <person name="Mardanov A.V."/>
            <person name="Rudenko T.S."/>
            <person name="Grabovich M.Y."/>
        </authorList>
    </citation>
    <scope>NUCLEOTIDE SEQUENCE</scope>
    <source>
        <strain evidence="3">DNT52</strain>
        <strain evidence="2 4">H33</strain>
    </source>
</reference>
<evidence type="ECO:0008006" key="5">
    <source>
        <dbReference type="Google" id="ProtNLM"/>
    </source>
</evidence>
<dbReference type="Proteomes" id="UP001223336">
    <property type="component" value="Unassembled WGS sequence"/>
</dbReference>
<dbReference type="EMBL" id="JAVFKN010000016">
    <property type="protein sequence ID" value="MDQ5769352.1"/>
    <property type="molecule type" value="Genomic_DNA"/>
</dbReference>
<dbReference type="AlphaFoldDB" id="A0AA51R2Z1"/>
<evidence type="ECO:0000256" key="1">
    <source>
        <dbReference type="SAM" id="SignalP"/>
    </source>
</evidence>
<gene>
    <name evidence="2" type="ORF">RCC75_12480</name>
    <name evidence="3" type="ORF">RCG00_11985</name>
</gene>
<keyword evidence="1" id="KW-0732">Signal</keyword>
<dbReference type="EMBL" id="CP133217">
    <property type="protein sequence ID" value="WML85025.1"/>
    <property type="molecule type" value="Genomic_DNA"/>
</dbReference>
<feature type="signal peptide" evidence="1">
    <location>
        <begin position="1"/>
        <end position="20"/>
    </location>
</feature>
<sequence>MNKLLLLILLCFGLNASVVAAELRVGDDLPAITLKNQHDNLITVAADVQTLLFVVEKPAGEVLSGYLKKHPDDFLISKKAYFMADISGMPSMVIQMFALPTMRKRPWSALLGYSASELAFMPHQKDHVTVVKLKAGKVDEILFINNEAALAANF</sequence>
<protein>
    <recommendedName>
        <fullName evidence="5">FAD/FMN-containing dehydrogenase</fullName>
    </recommendedName>
</protein>
<name>A0AA51R2Z1_9GAMM</name>
<organism evidence="3">
    <name type="scientific">Thiothrix subterranea</name>
    <dbReference type="NCBI Taxonomy" id="2735563"/>
    <lineage>
        <taxon>Bacteria</taxon>
        <taxon>Pseudomonadati</taxon>
        <taxon>Pseudomonadota</taxon>
        <taxon>Gammaproteobacteria</taxon>
        <taxon>Thiotrichales</taxon>
        <taxon>Thiotrichaceae</taxon>
        <taxon>Thiothrix</taxon>
    </lineage>
</organism>